<keyword evidence="3" id="KW-0732">Signal</keyword>
<keyword evidence="2" id="KW-0812">Transmembrane</keyword>
<name>A0ABT7DNS7_9ACTN</name>
<reference evidence="4 5" key="1">
    <citation type="submission" date="2023-05" db="EMBL/GenBank/DDBJ databases">
        <title>Gordonibacter KGMB12511T sp. nov., isolated from faeces of healthy Korean.</title>
        <authorList>
            <person name="Kim H.S."/>
            <person name="Kim J.-S."/>
            <person name="Suh M.K."/>
            <person name="Eom M.K."/>
            <person name="Do H.E."/>
            <person name="Lee J.-S."/>
        </authorList>
    </citation>
    <scope>NUCLEOTIDE SEQUENCE [LARGE SCALE GENOMIC DNA]</scope>
    <source>
        <strain evidence="4 5">KGMB12511</strain>
    </source>
</reference>
<evidence type="ECO:0000256" key="1">
    <source>
        <dbReference type="SAM" id="MobiDB-lite"/>
    </source>
</evidence>
<accession>A0ABT7DNS7</accession>
<gene>
    <name evidence="4" type="ORF">QNJ86_08720</name>
</gene>
<feature type="chain" id="PRO_5046548522" description="Bacterial repeat domain-containing protein" evidence="3">
    <location>
        <begin position="34"/>
        <end position="396"/>
    </location>
</feature>
<feature type="signal peptide" evidence="3">
    <location>
        <begin position="1"/>
        <end position="33"/>
    </location>
</feature>
<evidence type="ECO:0000256" key="3">
    <source>
        <dbReference type="SAM" id="SignalP"/>
    </source>
</evidence>
<evidence type="ECO:0000313" key="4">
    <source>
        <dbReference type="EMBL" id="MDJ1650882.1"/>
    </source>
</evidence>
<proteinExistence type="predicted"/>
<evidence type="ECO:0000313" key="5">
    <source>
        <dbReference type="Proteomes" id="UP001232750"/>
    </source>
</evidence>
<feature type="compositionally biased region" description="Gly residues" evidence="1">
    <location>
        <begin position="329"/>
        <end position="338"/>
    </location>
</feature>
<evidence type="ECO:0000256" key="2">
    <source>
        <dbReference type="SAM" id="Phobius"/>
    </source>
</evidence>
<feature type="region of interest" description="Disordered" evidence="1">
    <location>
        <begin position="316"/>
        <end position="344"/>
    </location>
</feature>
<keyword evidence="2" id="KW-0472">Membrane</keyword>
<keyword evidence="5" id="KW-1185">Reference proteome</keyword>
<feature type="transmembrane region" description="Helical" evidence="2">
    <location>
        <begin position="367"/>
        <end position="390"/>
    </location>
</feature>
<dbReference type="RefSeq" id="WP_283832225.1">
    <property type="nucleotide sequence ID" value="NZ_JASJEU010000015.1"/>
</dbReference>
<comment type="caution">
    <text evidence="4">The sequence shown here is derived from an EMBL/GenBank/DDBJ whole genome shotgun (WGS) entry which is preliminary data.</text>
</comment>
<dbReference type="EMBL" id="JASJEU010000015">
    <property type="protein sequence ID" value="MDJ1650882.1"/>
    <property type="molecule type" value="Genomic_DNA"/>
</dbReference>
<sequence length="396" mass="40663">MRAKPLSRSLVYWCVAVFVLAVCCALVPGRAFAEVAGPFEVEGPTDSFEWDGSTLTITANGVTIQGMSSADAPAGAVVVGDQVQTVGIGANVRISTLTVKRATTFVVSGTNNEVFQVDTVRDDAIGGDGSITIETGDAGVDVFDRAVVRVDGPIQAAHVWQKARLVLGPRADVKGPITVYGGILDLSQVMFGAPIPIGGIAVGTTATLAIVAPFGATDLHQLITYQNLVIYDAVPVYENEEEIGTLNTDGSFNITATRQVAFRGFDGAPLATETIKLFGAATAPVVTVPEGYRFVGWDQPFDYVTKDMTVNALFEPIPSSDVQPTPPAGTGGSGGAGSAGCASVTKPSKVSSRATLAATGDAVPRNAMLVAGMVAAIAAGSAVVAAVALARVRHHS</sequence>
<protein>
    <recommendedName>
        <fullName evidence="6">Bacterial repeat domain-containing protein</fullName>
    </recommendedName>
</protein>
<dbReference type="Proteomes" id="UP001232750">
    <property type="component" value="Unassembled WGS sequence"/>
</dbReference>
<organism evidence="4 5">
    <name type="scientific">Gordonibacter faecis</name>
    <dbReference type="NCBI Taxonomy" id="3047475"/>
    <lineage>
        <taxon>Bacteria</taxon>
        <taxon>Bacillati</taxon>
        <taxon>Actinomycetota</taxon>
        <taxon>Coriobacteriia</taxon>
        <taxon>Eggerthellales</taxon>
        <taxon>Eggerthellaceae</taxon>
        <taxon>Gordonibacter</taxon>
    </lineage>
</organism>
<keyword evidence="2" id="KW-1133">Transmembrane helix</keyword>
<evidence type="ECO:0008006" key="6">
    <source>
        <dbReference type="Google" id="ProtNLM"/>
    </source>
</evidence>